<organism evidence="1 2">
    <name type="scientific">Pristionchus fissidentatus</name>
    <dbReference type="NCBI Taxonomy" id="1538716"/>
    <lineage>
        <taxon>Eukaryota</taxon>
        <taxon>Metazoa</taxon>
        <taxon>Ecdysozoa</taxon>
        <taxon>Nematoda</taxon>
        <taxon>Chromadorea</taxon>
        <taxon>Rhabditida</taxon>
        <taxon>Rhabditina</taxon>
        <taxon>Diplogasteromorpha</taxon>
        <taxon>Diplogasteroidea</taxon>
        <taxon>Neodiplogasteridae</taxon>
        <taxon>Pristionchus</taxon>
    </lineage>
</organism>
<feature type="non-terminal residue" evidence="1">
    <location>
        <position position="73"/>
    </location>
</feature>
<accession>A0AAV5WPV1</accession>
<keyword evidence="2" id="KW-1185">Reference proteome</keyword>
<proteinExistence type="predicted"/>
<dbReference type="EMBL" id="BTSY01000006">
    <property type="protein sequence ID" value="GMT34306.1"/>
    <property type="molecule type" value="Genomic_DNA"/>
</dbReference>
<feature type="non-terminal residue" evidence="1">
    <location>
        <position position="1"/>
    </location>
</feature>
<name>A0AAV5WPV1_9BILA</name>
<gene>
    <name evidence="1" type="ORF">PFISCL1PPCAC_25603</name>
</gene>
<evidence type="ECO:0000313" key="1">
    <source>
        <dbReference type="EMBL" id="GMT34306.1"/>
    </source>
</evidence>
<comment type="caution">
    <text evidence="1">The sequence shown here is derived from an EMBL/GenBank/DDBJ whole genome shotgun (WGS) entry which is preliminary data.</text>
</comment>
<protein>
    <submittedName>
        <fullName evidence="1">Uncharacterized protein</fullName>
    </submittedName>
</protein>
<evidence type="ECO:0000313" key="2">
    <source>
        <dbReference type="Proteomes" id="UP001432322"/>
    </source>
</evidence>
<dbReference type="AlphaFoldDB" id="A0AAV5WPV1"/>
<dbReference type="Proteomes" id="UP001432322">
    <property type="component" value="Unassembled WGS sequence"/>
</dbReference>
<sequence length="73" mass="8188">LASPSTLLTISLQDVDNYIRSFCLSNDYKTLMIESCKLLIFKVDIQLTKDSESARIRTPQVVSSLLLPIRSPS</sequence>
<reference evidence="1" key="1">
    <citation type="submission" date="2023-10" db="EMBL/GenBank/DDBJ databases">
        <title>Genome assembly of Pristionchus species.</title>
        <authorList>
            <person name="Yoshida K."/>
            <person name="Sommer R.J."/>
        </authorList>
    </citation>
    <scope>NUCLEOTIDE SEQUENCE</scope>
    <source>
        <strain evidence="1">RS5133</strain>
    </source>
</reference>